<feature type="chain" id="PRO_5017836738" evidence="1">
    <location>
        <begin position="20"/>
        <end position="295"/>
    </location>
</feature>
<keyword evidence="3" id="KW-0378">Hydrolase</keyword>
<feature type="domain" description="AB hydrolase-1" evidence="2">
    <location>
        <begin position="85"/>
        <end position="284"/>
    </location>
</feature>
<reference evidence="3 4" key="1">
    <citation type="journal article" date="2018" name="Nat. Biotechnol.">
        <title>A standardized bacterial taxonomy based on genome phylogeny substantially revises the tree of life.</title>
        <authorList>
            <person name="Parks D.H."/>
            <person name="Chuvochina M."/>
            <person name="Waite D.W."/>
            <person name="Rinke C."/>
            <person name="Skarshewski A."/>
            <person name="Chaumeil P.A."/>
            <person name="Hugenholtz P."/>
        </authorList>
    </citation>
    <scope>NUCLEOTIDE SEQUENCE [LARGE SCALE GENOMIC DNA]</scope>
    <source>
        <strain evidence="3">UBA8733</strain>
    </source>
</reference>
<evidence type="ECO:0000256" key="1">
    <source>
        <dbReference type="SAM" id="SignalP"/>
    </source>
</evidence>
<dbReference type="InterPro" id="IPR050471">
    <property type="entry name" value="AB_hydrolase"/>
</dbReference>
<dbReference type="InterPro" id="IPR000073">
    <property type="entry name" value="AB_hydrolase_1"/>
</dbReference>
<dbReference type="Proteomes" id="UP000259610">
    <property type="component" value="Unassembled WGS sequence"/>
</dbReference>
<name>A0A3B9GV83_9PROT</name>
<dbReference type="EMBL" id="DMAN01000091">
    <property type="protein sequence ID" value="HAE26350.1"/>
    <property type="molecule type" value="Genomic_DNA"/>
</dbReference>
<dbReference type="Gene3D" id="3.40.50.1820">
    <property type="entry name" value="alpha/beta hydrolase"/>
    <property type="match status" value="1"/>
</dbReference>
<dbReference type="PANTHER" id="PTHR43433">
    <property type="entry name" value="HYDROLASE, ALPHA/BETA FOLD FAMILY PROTEIN"/>
    <property type="match status" value="1"/>
</dbReference>
<sequence length="295" mass="31270">MLKSLSVLPLLLFASLVSACMSSAPHAPGDTARAPIGETWSYEEGPARLKAYRSGEGPEIVMFASAGREASDFNELAEHLTGAGYSVTLIEGPAINGTQASAEAPSLFDLADDAAIYLETCDAPVVVLGHAFGNRLARAVATRHPDQVRGVILLAAGGLNPIPEKANTALMQSFDPRLTPEAHQEAVRYGFFADGNDIPDYWLRGWHLETGRLQGAATRSVDSSLWWKAGGKPMLVITGLQDKIAPPADTIDLLEAELGDQVTAVRIDGAGHALLPEVPDQLAGAITDWLAELPE</sequence>
<feature type="signal peptide" evidence="1">
    <location>
        <begin position="1"/>
        <end position="19"/>
    </location>
</feature>
<keyword evidence="1" id="KW-0732">Signal</keyword>
<proteinExistence type="predicted"/>
<dbReference type="Pfam" id="PF12697">
    <property type="entry name" value="Abhydrolase_6"/>
    <property type="match status" value="1"/>
</dbReference>
<evidence type="ECO:0000313" key="4">
    <source>
        <dbReference type="Proteomes" id="UP000259610"/>
    </source>
</evidence>
<dbReference type="PROSITE" id="PS51257">
    <property type="entry name" value="PROKAR_LIPOPROTEIN"/>
    <property type="match status" value="1"/>
</dbReference>
<gene>
    <name evidence="3" type="ORF">DCG58_04260</name>
</gene>
<dbReference type="AlphaFoldDB" id="A0A3B9GV83"/>
<dbReference type="PANTHER" id="PTHR43433:SF10">
    <property type="entry name" value="AB HYDROLASE-1 DOMAIN-CONTAINING PROTEIN"/>
    <property type="match status" value="1"/>
</dbReference>
<evidence type="ECO:0000259" key="2">
    <source>
        <dbReference type="Pfam" id="PF12697"/>
    </source>
</evidence>
<evidence type="ECO:0000313" key="3">
    <source>
        <dbReference type="EMBL" id="HAE26350.1"/>
    </source>
</evidence>
<accession>A0A3B9GV83</accession>
<dbReference type="SUPFAM" id="SSF53474">
    <property type="entry name" value="alpha/beta-Hydrolases"/>
    <property type="match status" value="1"/>
</dbReference>
<organism evidence="3 4">
    <name type="scientific">Hyphomonas adhaerens</name>
    <dbReference type="NCBI Taxonomy" id="81029"/>
    <lineage>
        <taxon>Bacteria</taxon>
        <taxon>Pseudomonadati</taxon>
        <taxon>Pseudomonadota</taxon>
        <taxon>Alphaproteobacteria</taxon>
        <taxon>Hyphomonadales</taxon>
        <taxon>Hyphomonadaceae</taxon>
        <taxon>Hyphomonas</taxon>
    </lineage>
</organism>
<comment type="caution">
    <text evidence="3">The sequence shown here is derived from an EMBL/GenBank/DDBJ whole genome shotgun (WGS) entry which is preliminary data.</text>
</comment>
<dbReference type="GO" id="GO:0016787">
    <property type="term" value="F:hydrolase activity"/>
    <property type="evidence" value="ECO:0007669"/>
    <property type="project" value="UniProtKB-KW"/>
</dbReference>
<protein>
    <submittedName>
        <fullName evidence="3">Alpha/beta hydrolase</fullName>
    </submittedName>
</protein>
<dbReference type="InterPro" id="IPR029058">
    <property type="entry name" value="AB_hydrolase_fold"/>
</dbReference>